<feature type="region of interest" description="Disordered" evidence="1">
    <location>
        <begin position="1"/>
        <end position="23"/>
    </location>
</feature>
<sequence>MTARPSIRATRRTSPTAPAEALAPTAAVPTTPLRPHTWMDRTAAATAPVLLAMSIDLPQGLKVGYVFALLLIPVWLPVLARFREARLFGVLGLAAIAMGAVLTAFSSAGQSTSQTLLAGNSFMVLGLVAGTGALLWARTVIGAPMVAVWFGLGMVAAIPLGNGLSSVNVWRFGLSLPLTVLLLALAWRWSSRLMEFAVIAVIGVVGALNDARSGSAMLVMTAALVLWQLRPSSPGGRGSTVRTLLGLGVLAAAVYTIAQAVILGGLLGERTQERTQAQIDTSGNLIVGGRPEAAATVELVVNRPLGYGSGALPTLSDILSAKTGMSFIGYQPNNGYVERYMFGNGYEVHSMIGDLWVRFGLLGTALIVLLFVLTFRAIGDGLARRAASALVVWLAIRMLWNLCFSPIDSSMLLTMLFLGVAFVPVATRHRADPSGTVALRTLPSSRSAVRR</sequence>
<keyword evidence="2" id="KW-0812">Transmembrane</keyword>
<feature type="transmembrane region" description="Helical" evidence="2">
    <location>
        <begin position="193"/>
        <end position="209"/>
    </location>
</feature>
<dbReference type="RefSeq" id="WP_133060006.1">
    <property type="nucleotide sequence ID" value="NZ_FXWJ01000004.1"/>
</dbReference>
<proteinExistence type="predicted"/>
<feature type="transmembrane region" description="Helical" evidence="2">
    <location>
        <begin position="63"/>
        <end position="80"/>
    </location>
</feature>
<evidence type="ECO:0000256" key="1">
    <source>
        <dbReference type="SAM" id="MobiDB-lite"/>
    </source>
</evidence>
<evidence type="ECO:0000256" key="2">
    <source>
        <dbReference type="SAM" id="Phobius"/>
    </source>
</evidence>
<feature type="compositionally biased region" description="Low complexity" evidence="1">
    <location>
        <begin position="13"/>
        <end position="23"/>
    </location>
</feature>
<name>A0ABY1RH02_9MICO</name>
<dbReference type="EMBL" id="FXWJ01000004">
    <property type="protein sequence ID" value="SMQ72669.1"/>
    <property type="molecule type" value="Genomic_DNA"/>
</dbReference>
<comment type="caution">
    <text evidence="3">The sequence shown here is derived from an EMBL/GenBank/DDBJ whole genome shotgun (WGS) entry which is preliminary data.</text>
</comment>
<protein>
    <recommendedName>
        <fullName evidence="5">O-antigen ligase</fullName>
    </recommendedName>
</protein>
<feature type="transmembrane region" description="Helical" evidence="2">
    <location>
        <begin position="143"/>
        <end position="161"/>
    </location>
</feature>
<gene>
    <name evidence="3" type="ORF">SAMN06295909_2934</name>
</gene>
<keyword evidence="2" id="KW-0472">Membrane</keyword>
<feature type="transmembrane region" description="Helical" evidence="2">
    <location>
        <begin position="215"/>
        <end position="232"/>
    </location>
</feature>
<evidence type="ECO:0000313" key="4">
    <source>
        <dbReference type="Proteomes" id="UP000194464"/>
    </source>
</evidence>
<accession>A0ABY1RH02</accession>
<evidence type="ECO:0008006" key="5">
    <source>
        <dbReference type="Google" id="ProtNLM"/>
    </source>
</evidence>
<feature type="transmembrane region" description="Helical" evidence="2">
    <location>
        <begin position="406"/>
        <end position="426"/>
    </location>
</feature>
<feature type="transmembrane region" description="Helical" evidence="2">
    <location>
        <begin position="87"/>
        <end position="105"/>
    </location>
</feature>
<feature type="transmembrane region" description="Helical" evidence="2">
    <location>
        <begin position="117"/>
        <end position="136"/>
    </location>
</feature>
<evidence type="ECO:0000313" key="3">
    <source>
        <dbReference type="EMBL" id="SMQ72669.1"/>
    </source>
</evidence>
<feature type="transmembrane region" description="Helical" evidence="2">
    <location>
        <begin position="355"/>
        <end position="375"/>
    </location>
</feature>
<feature type="transmembrane region" description="Helical" evidence="2">
    <location>
        <begin position="244"/>
        <end position="267"/>
    </location>
</feature>
<organism evidence="3 4">
    <name type="scientific">Plantibacter elymi</name>
    <name type="common">nom. nud.</name>
    <dbReference type="NCBI Taxonomy" id="199708"/>
    <lineage>
        <taxon>Bacteria</taxon>
        <taxon>Bacillati</taxon>
        <taxon>Actinomycetota</taxon>
        <taxon>Actinomycetes</taxon>
        <taxon>Micrococcales</taxon>
        <taxon>Microbacteriaceae</taxon>
        <taxon>Plantibacter</taxon>
    </lineage>
</organism>
<reference evidence="3 4" key="1">
    <citation type="submission" date="2017-04" db="EMBL/GenBank/DDBJ databases">
        <authorList>
            <person name="Varghese N."/>
            <person name="Submissions S."/>
        </authorList>
    </citation>
    <scope>NUCLEOTIDE SEQUENCE [LARGE SCALE GENOMIC DNA]</scope>
    <source>
        <strain evidence="3 4">VKM Ac-1784</strain>
    </source>
</reference>
<keyword evidence="2" id="KW-1133">Transmembrane helix</keyword>
<keyword evidence="4" id="KW-1185">Reference proteome</keyword>
<dbReference type="Proteomes" id="UP000194464">
    <property type="component" value="Unassembled WGS sequence"/>
</dbReference>